<accession>A0ABR1DT97</accession>
<proteinExistence type="predicted"/>
<dbReference type="Proteomes" id="UP001303046">
    <property type="component" value="Unassembled WGS sequence"/>
</dbReference>
<evidence type="ECO:0000259" key="2">
    <source>
        <dbReference type="Pfam" id="PF16201"/>
    </source>
</evidence>
<organism evidence="3 4">
    <name type="scientific">Necator americanus</name>
    <name type="common">Human hookworm</name>
    <dbReference type="NCBI Taxonomy" id="51031"/>
    <lineage>
        <taxon>Eukaryota</taxon>
        <taxon>Metazoa</taxon>
        <taxon>Ecdysozoa</taxon>
        <taxon>Nematoda</taxon>
        <taxon>Chromadorea</taxon>
        <taxon>Rhabditida</taxon>
        <taxon>Rhabditina</taxon>
        <taxon>Rhabditomorpha</taxon>
        <taxon>Strongyloidea</taxon>
        <taxon>Ancylostomatidae</taxon>
        <taxon>Bunostominae</taxon>
        <taxon>Necator</taxon>
    </lineage>
</organism>
<dbReference type="SUPFAM" id="SSF48371">
    <property type="entry name" value="ARM repeat"/>
    <property type="match status" value="1"/>
</dbReference>
<evidence type="ECO:0000313" key="4">
    <source>
        <dbReference type="Proteomes" id="UP001303046"/>
    </source>
</evidence>
<dbReference type="InterPro" id="IPR016024">
    <property type="entry name" value="ARM-type_fold"/>
</dbReference>
<dbReference type="PANTHER" id="PTHR13500">
    <property type="entry name" value="NUCLEOLAR PRERIBOSOMAL-ASSOCIATED PROTEIN 1"/>
    <property type="match status" value="1"/>
</dbReference>
<dbReference type="EMBL" id="JAVFWL010000005">
    <property type="protein sequence ID" value="KAK6753662.1"/>
    <property type="molecule type" value="Genomic_DNA"/>
</dbReference>
<protein>
    <recommendedName>
        <fullName evidence="2">URB1 C-terminal domain-containing protein</fullName>
    </recommendedName>
</protein>
<evidence type="ECO:0000256" key="1">
    <source>
        <dbReference type="SAM" id="MobiDB-lite"/>
    </source>
</evidence>
<sequence length="729" mass="82660">MLKLARGSSNFSVSSVDYDPPLKPKKEAQKRKNVHFDDEHDIFEAERYTMSTATFLRQKGLAWNSLAQAFGCEEDIIKDDAVVMNELLNLCSFWADSEPIFEGVDEPSSDDQDSDDEDLECLRRLAMFSSSVSTVPPSNAHCSSTSSGLSSLRLNSLLRLSTQCCRSSTNSSMDVNRLSCAPSSDSLLGCEPVSVKPRSICMGELESAFKGIVNDDNEVSQDPVIMSAKEKRRKSTRDTGVVNGAAYAHETEDTWNSIKEAVLHSSTGLERGKTLLHFLRSQKDDPEARVEVQSSIDFQFLSQLMISYTGTTSPADRSIFESLLLLENTYEVNLSVIHPIVWGEKSAEIYSKRAQFGATLNRTTSDQVLALLDGLLMWKTVLNHSRLPPKTENDDAPKVYDVRFLLRLFLSLMHPGSDLKYRAFVECNGLSLVFSCTSSKDLVVRRLAYCVLQRFLSLLQELDAETVDDRHKYLYIYLLRLFKQSVENDATRLPHMISHFFARVSKLILHPESPVFSAVLSFLSLKPVVDFNNVPELYKLLLSSSAEHYKQEREWILTLISEGLIEAMDYNILQNRSGIKLLLSLFPTCMVDKVTRRLILNTLKAAVQMRSVAHDLFYRMNLHSWIASVIDNPLLSSWEQCYLGQIYSILIASEREHYRRASSEILGHKHETARACTRITACKILSTMESLKDMPTALENLRSIRSVIDMKWRPKRRKILHAEEVEDRL</sequence>
<feature type="region of interest" description="Disordered" evidence="1">
    <location>
        <begin position="1"/>
        <end position="31"/>
    </location>
</feature>
<dbReference type="Pfam" id="PF16201">
    <property type="entry name" value="NopRA1"/>
    <property type="match status" value="1"/>
</dbReference>
<dbReference type="InterPro" id="IPR032436">
    <property type="entry name" value="URB1_C"/>
</dbReference>
<comment type="caution">
    <text evidence="3">The sequence shown here is derived from an EMBL/GenBank/DDBJ whole genome shotgun (WGS) entry which is preliminary data.</text>
</comment>
<reference evidence="3 4" key="1">
    <citation type="submission" date="2023-08" db="EMBL/GenBank/DDBJ databases">
        <title>A Necator americanus chromosomal reference genome.</title>
        <authorList>
            <person name="Ilik V."/>
            <person name="Petrzelkova K.J."/>
            <person name="Pardy F."/>
            <person name="Fuh T."/>
            <person name="Niatou-Singa F.S."/>
            <person name="Gouil Q."/>
            <person name="Baker L."/>
            <person name="Ritchie M.E."/>
            <person name="Jex A.R."/>
            <person name="Gazzola D."/>
            <person name="Li H."/>
            <person name="Toshio Fujiwara R."/>
            <person name="Zhan B."/>
            <person name="Aroian R.V."/>
            <person name="Pafco B."/>
            <person name="Schwarz E.M."/>
        </authorList>
    </citation>
    <scope>NUCLEOTIDE SEQUENCE [LARGE SCALE GENOMIC DNA]</scope>
    <source>
        <strain evidence="3 4">Aroian</strain>
        <tissue evidence="3">Whole animal</tissue>
    </source>
</reference>
<dbReference type="InterPro" id="IPR039844">
    <property type="entry name" value="URB1"/>
</dbReference>
<keyword evidence="4" id="KW-1185">Reference proteome</keyword>
<dbReference type="PANTHER" id="PTHR13500:SF0">
    <property type="entry name" value="NUCLEOLAR PRE-RIBOSOMAL-ASSOCIATED PROTEIN 1"/>
    <property type="match status" value="1"/>
</dbReference>
<evidence type="ECO:0000313" key="3">
    <source>
        <dbReference type="EMBL" id="KAK6753662.1"/>
    </source>
</evidence>
<name>A0ABR1DT97_NECAM</name>
<gene>
    <name evidence="3" type="primary">Necator_chrV.g17733</name>
    <name evidence="3" type="ORF">RB195_012943</name>
</gene>
<feature type="domain" description="URB1 C-terminal" evidence="2">
    <location>
        <begin position="430"/>
        <end position="625"/>
    </location>
</feature>